<dbReference type="AlphaFoldDB" id="A0A397SAC8"/>
<evidence type="ECO:0000256" key="1">
    <source>
        <dbReference type="SAM" id="Phobius"/>
    </source>
</evidence>
<keyword evidence="1" id="KW-0472">Membrane</keyword>
<gene>
    <name evidence="2" type="ORF">C1645_49339</name>
</gene>
<sequence length="97" mass="11396">MTQKLTDGFNNLNHKRCFRSVKVPIHNMTWINNFIILYKIIWLIATLLKSGFKSSLICFIKLCTSFLSKEILISWKLSYLIHISYMIAKVYIIKPSP</sequence>
<keyword evidence="1" id="KW-1133">Transmembrane helix</keyword>
<feature type="transmembrane region" description="Helical" evidence="1">
    <location>
        <begin position="73"/>
        <end position="93"/>
    </location>
</feature>
<comment type="caution">
    <text evidence="2">The sequence shown here is derived from an EMBL/GenBank/DDBJ whole genome shotgun (WGS) entry which is preliminary data.</text>
</comment>
<dbReference type="EMBL" id="QKYT01001189">
    <property type="protein sequence ID" value="RIA79681.1"/>
    <property type="molecule type" value="Genomic_DNA"/>
</dbReference>
<feature type="transmembrane region" description="Helical" evidence="1">
    <location>
        <begin position="30"/>
        <end position="52"/>
    </location>
</feature>
<keyword evidence="3" id="KW-1185">Reference proteome</keyword>
<reference evidence="2 3" key="1">
    <citation type="submission" date="2018-06" db="EMBL/GenBank/DDBJ databases">
        <title>Comparative genomics reveals the genomic features of Rhizophagus irregularis, R. cerebriforme, R. diaphanum and Gigaspora rosea, and their symbiotic lifestyle signature.</title>
        <authorList>
            <person name="Morin E."/>
            <person name="San Clemente H."/>
            <person name="Chen E.C.H."/>
            <person name="De La Providencia I."/>
            <person name="Hainaut M."/>
            <person name="Kuo A."/>
            <person name="Kohler A."/>
            <person name="Murat C."/>
            <person name="Tang N."/>
            <person name="Roy S."/>
            <person name="Loubradou J."/>
            <person name="Henrissat B."/>
            <person name="Grigoriev I.V."/>
            <person name="Corradi N."/>
            <person name="Roux C."/>
            <person name="Martin F.M."/>
        </authorList>
    </citation>
    <scope>NUCLEOTIDE SEQUENCE [LARGE SCALE GENOMIC DNA]</scope>
    <source>
        <strain evidence="2 3">DAOM 227022</strain>
    </source>
</reference>
<name>A0A397SAC8_9GLOM</name>
<protein>
    <submittedName>
        <fullName evidence="2">Uncharacterized protein</fullName>
    </submittedName>
</protein>
<accession>A0A397SAC8</accession>
<proteinExistence type="predicted"/>
<evidence type="ECO:0000313" key="3">
    <source>
        <dbReference type="Proteomes" id="UP000265703"/>
    </source>
</evidence>
<keyword evidence="1" id="KW-0812">Transmembrane</keyword>
<evidence type="ECO:0000313" key="2">
    <source>
        <dbReference type="EMBL" id="RIA79681.1"/>
    </source>
</evidence>
<organism evidence="2 3">
    <name type="scientific">Glomus cerebriforme</name>
    <dbReference type="NCBI Taxonomy" id="658196"/>
    <lineage>
        <taxon>Eukaryota</taxon>
        <taxon>Fungi</taxon>
        <taxon>Fungi incertae sedis</taxon>
        <taxon>Mucoromycota</taxon>
        <taxon>Glomeromycotina</taxon>
        <taxon>Glomeromycetes</taxon>
        <taxon>Glomerales</taxon>
        <taxon>Glomeraceae</taxon>
        <taxon>Glomus</taxon>
    </lineage>
</organism>
<dbReference type="Proteomes" id="UP000265703">
    <property type="component" value="Unassembled WGS sequence"/>
</dbReference>